<proteinExistence type="predicted"/>
<evidence type="ECO:0000256" key="1">
    <source>
        <dbReference type="SAM" id="Phobius"/>
    </source>
</evidence>
<dbReference type="PANTHER" id="PTHR30354:SF7">
    <property type="entry name" value="BLL7963 PROTEIN"/>
    <property type="match status" value="1"/>
</dbReference>
<feature type="transmembrane region" description="Helical" evidence="1">
    <location>
        <begin position="324"/>
        <end position="347"/>
    </location>
</feature>
<feature type="transmembrane region" description="Helical" evidence="1">
    <location>
        <begin position="359"/>
        <end position="377"/>
    </location>
</feature>
<gene>
    <name evidence="2" type="ORF">C4K68_15015</name>
</gene>
<name>A0A2S5KPR2_9PROT</name>
<dbReference type="Pfam" id="PF02447">
    <property type="entry name" value="GntP_permease"/>
    <property type="match status" value="1"/>
</dbReference>
<comment type="caution">
    <text evidence="2">The sequence shown here is derived from an EMBL/GenBank/DDBJ whole genome shotgun (WGS) entry which is preliminary data.</text>
</comment>
<dbReference type="AlphaFoldDB" id="A0A2S5KPR2"/>
<keyword evidence="1" id="KW-1133">Transmembrane helix</keyword>
<protein>
    <submittedName>
        <fullName evidence="2">Transporter</fullName>
    </submittedName>
</protein>
<feature type="transmembrane region" description="Helical" evidence="1">
    <location>
        <begin position="178"/>
        <end position="199"/>
    </location>
</feature>
<feature type="transmembrane region" description="Helical" evidence="1">
    <location>
        <begin position="234"/>
        <end position="253"/>
    </location>
</feature>
<dbReference type="OrthoDB" id="86125at2"/>
<dbReference type="EMBL" id="PRLP01000050">
    <property type="protein sequence ID" value="PPC76529.1"/>
    <property type="molecule type" value="Genomic_DNA"/>
</dbReference>
<feature type="transmembrane region" description="Helical" evidence="1">
    <location>
        <begin position="140"/>
        <end position="158"/>
    </location>
</feature>
<feature type="transmembrane region" description="Helical" evidence="1">
    <location>
        <begin position="273"/>
        <end position="294"/>
    </location>
</feature>
<sequence>MSILAIVISLILLMYFAYRGVSVLLLAPIMASVAVLLSGEASHLLPIYTQIFMKELGGYLVKFFPLFILGALFGKLMADSGSATTIADWVMHKVGKRYVILTTVLACGILTYGGVSLFVVAFAVYPISAVLFRHTNTPKRYIPAAIALGSFTFTMTALPGTPSIQNAIPIPYLGTNSFAAPGLGIIAGLIMLCGGVWWLQSRASKAMAAGEGYGDHPDEKLESIAEDTPPLYQALLPIVLVIGLNALFTYWLLPSLDLSYLQEERFGKVSPNSVIGLWAVLLALMVAIVVLIVMQWKRWKNLTATINAGCLGSLLPVFNTASEVGYGAIIASLAGFAIIKDAVLNFFPQNPLISATFSINILAALTGSSSGGLSIAFRTLGAEYLQIMQAAGINPELFHRAAVIAAGGLDTLPHCGAVITLLSICGLTHKQSYPQILMMTSVFPILALITILILGSLFGSF</sequence>
<feature type="transmembrane region" description="Helical" evidence="1">
    <location>
        <begin position="436"/>
        <end position="458"/>
    </location>
</feature>
<dbReference type="PANTHER" id="PTHR30354">
    <property type="entry name" value="GNT FAMILY GLUCONATE TRANSPORTER"/>
    <property type="match status" value="1"/>
</dbReference>
<organism evidence="2 3">
    <name type="scientific">Proteobacteria bacterium 228</name>
    <dbReference type="NCBI Taxonomy" id="2083153"/>
    <lineage>
        <taxon>Bacteria</taxon>
        <taxon>Pseudomonadati</taxon>
        <taxon>Pseudomonadota</taxon>
    </lineage>
</organism>
<keyword evidence="1" id="KW-0472">Membrane</keyword>
<dbReference type="GO" id="GO:0015128">
    <property type="term" value="F:gluconate transmembrane transporter activity"/>
    <property type="evidence" value="ECO:0007669"/>
    <property type="project" value="InterPro"/>
</dbReference>
<dbReference type="Proteomes" id="UP000238196">
    <property type="component" value="Unassembled WGS sequence"/>
</dbReference>
<accession>A0A2S5KPR2</accession>
<feature type="transmembrane region" description="Helical" evidence="1">
    <location>
        <begin position="397"/>
        <end position="424"/>
    </location>
</feature>
<keyword evidence="1" id="KW-0812">Transmembrane</keyword>
<reference evidence="2 3" key="1">
    <citation type="submission" date="2018-02" db="EMBL/GenBank/DDBJ databases">
        <title>novel marine gammaproteobacteria from coastal saline agro ecosystem.</title>
        <authorList>
            <person name="Krishnan R."/>
            <person name="Ramesh Kumar N."/>
        </authorList>
    </citation>
    <scope>NUCLEOTIDE SEQUENCE [LARGE SCALE GENOMIC DNA]</scope>
    <source>
        <strain evidence="2 3">228</strain>
    </source>
</reference>
<dbReference type="GO" id="GO:0005886">
    <property type="term" value="C:plasma membrane"/>
    <property type="evidence" value="ECO:0007669"/>
    <property type="project" value="TreeGrafter"/>
</dbReference>
<evidence type="ECO:0000313" key="2">
    <source>
        <dbReference type="EMBL" id="PPC76529.1"/>
    </source>
</evidence>
<feature type="transmembrane region" description="Helical" evidence="1">
    <location>
        <begin position="59"/>
        <end position="78"/>
    </location>
</feature>
<feature type="transmembrane region" description="Helical" evidence="1">
    <location>
        <begin position="98"/>
        <end position="128"/>
    </location>
</feature>
<evidence type="ECO:0000313" key="3">
    <source>
        <dbReference type="Proteomes" id="UP000238196"/>
    </source>
</evidence>
<dbReference type="InterPro" id="IPR003474">
    <property type="entry name" value="Glcn_transporter"/>
</dbReference>